<dbReference type="STRING" id="93625.A0A409WJH8"/>
<feature type="transmembrane region" description="Helical" evidence="7">
    <location>
        <begin position="6"/>
        <end position="26"/>
    </location>
</feature>
<dbReference type="EMBL" id="NHYD01003409">
    <property type="protein sequence ID" value="PPQ78678.1"/>
    <property type="molecule type" value="Genomic_DNA"/>
</dbReference>
<dbReference type="Proteomes" id="UP000283269">
    <property type="component" value="Unassembled WGS sequence"/>
</dbReference>
<evidence type="ECO:0000256" key="7">
    <source>
        <dbReference type="SAM" id="Phobius"/>
    </source>
</evidence>
<protein>
    <recommendedName>
        <fullName evidence="8">Rhodopsin domain-containing protein</fullName>
    </recommendedName>
</protein>
<dbReference type="PANTHER" id="PTHR33048">
    <property type="entry name" value="PTH11-LIKE INTEGRAL MEMBRANE PROTEIN (AFU_ORTHOLOGUE AFUA_5G11245)"/>
    <property type="match status" value="1"/>
</dbReference>
<feature type="transmembrane region" description="Helical" evidence="7">
    <location>
        <begin position="188"/>
        <end position="212"/>
    </location>
</feature>
<gene>
    <name evidence="9" type="ORF">CVT25_010699</name>
</gene>
<feature type="domain" description="Rhodopsin" evidence="8">
    <location>
        <begin position="22"/>
        <end position="242"/>
    </location>
</feature>
<evidence type="ECO:0000256" key="6">
    <source>
        <dbReference type="SAM" id="MobiDB-lite"/>
    </source>
</evidence>
<dbReference type="Pfam" id="PF20684">
    <property type="entry name" value="Fung_rhodopsin"/>
    <property type="match status" value="1"/>
</dbReference>
<keyword evidence="2 7" id="KW-0812">Transmembrane</keyword>
<dbReference type="PANTHER" id="PTHR33048:SF47">
    <property type="entry name" value="INTEGRAL MEMBRANE PROTEIN-RELATED"/>
    <property type="match status" value="1"/>
</dbReference>
<feature type="compositionally biased region" description="Low complexity" evidence="6">
    <location>
        <begin position="305"/>
        <end position="317"/>
    </location>
</feature>
<evidence type="ECO:0000256" key="4">
    <source>
        <dbReference type="ARBA" id="ARBA00023136"/>
    </source>
</evidence>
<keyword evidence="4 7" id="KW-0472">Membrane</keyword>
<feature type="transmembrane region" description="Helical" evidence="7">
    <location>
        <begin position="76"/>
        <end position="98"/>
    </location>
</feature>
<keyword evidence="10" id="KW-1185">Reference proteome</keyword>
<dbReference type="InterPro" id="IPR049326">
    <property type="entry name" value="Rhodopsin_dom_fungi"/>
</dbReference>
<dbReference type="InParanoid" id="A0A409WJH8"/>
<evidence type="ECO:0000313" key="10">
    <source>
        <dbReference type="Proteomes" id="UP000283269"/>
    </source>
</evidence>
<evidence type="ECO:0000256" key="1">
    <source>
        <dbReference type="ARBA" id="ARBA00004141"/>
    </source>
</evidence>
<evidence type="ECO:0000259" key="8">
    <source>
        <dbReference type="Pfam" id="PF20684"/>
    </source>
</evidence>
<evidence type="ECO:0000313" key="9">
    <source>
        <dbReference type="EMBL" id="PPQ78678.1"/>
    </source>
</evidence>
<evidence type="ECO:0000256" key="5">
    <source>
        <dbReference type="ARBA" id="ARBA00038359"/>
    </source>
</evidence>
<comment type="caution">
    <text evidence="9">The sequence shown here is derived from an EMBL/GenBank/DDBJ whole genome shotgun (WGS) entry which is preliminary data.</text>
</comment>
<dbReference type="OrthoDB" id="3229610at2759"/>
<dbReference type="AlphaFoldDB" id="A0A409WJH8"/>
<feature type="compositionally biased region" description="Polar residues" evidence="6">
    <location>
        <begin position="318"/>
        <end position="328"/>
    </location>
</feature>
<feature type="transmembrane region" description="Helical" evidence="7">
    <location>
        <begin position="152"/>
        <end position="176"/>
    </location>
</feature>
<comment type="subcellular location">
    <subcellularLocation>
        <location evidence="1">Membrane</location>
        <topology evidence="1">Multi-pass membrane protein</topology>
    </subcellularLocation>
</comment>
<feature type="transmembrane region" description="Helical" evidence="7">
    <location>
        <begin position="110"/>
        <end position="132"/>
    </location>
</feature>
<name>A0A409WJH8_PSICY</name>
<sequence>MNFFTLVILTVVHVVAIIVTGFRVYYRVVTRRFWWDDFVAFFALLGDCAYISALWFGYASPNSVLQEHKVLVARYWLGLMLFVVVVWMTRISLALAIARIFPPKEATRRFAAGLALLSTAFCLVIVIQSGVICAHQPALVSGPNAACQWPNSLRTLVVFANIFSDSLLVATPLYKLWRVRLPRKQRRLILSGFTASVLTTSATVACAVFQFAPERLEPGKTILRGKLSYLETGISLIACNLLVVITYFYAVFCRGEDTELPDDTSETCETRTGTVSHSNLMPSSVATPYTLTEITDQSSFEETGRTGSFSTSTRSTSEYPTTFTRSTH</sequence>
<dbReference type="GO" id="GO:0016020">
    <property type="term" value="C:membrane"/>
    <property type="evidence" value="ECO:0007669"/>
    <property type="project" value="UniProtKB-SubCell"/>
</dbReference>
<feature type="transmembrane region" description="Helical" evidence="7">
    <location>
        <begin position="38"/>
        <end position="56"/>
    </location>
</feature>
<feature type="region of interest" description="Disordered" evidence="6">
    <location>
        <begin position="297"/>
        <end position="328"/>
    </location>
</feature>
<proteinExistence type="inferred from homology"/>
<keyword evidence="3 7" id="KW-1133">Transmembrane helix</keyword>
<reference evidence="9 10" key="1">
    <citation type="journal article" date="2018" name="Evol. Lett.">
        <title>Horizontal gene cluster transfer increased hallucinogenic mushroom diversity.</title>
        <authorList>
            <person name="Reynolds H.T."/>
            <person name="Vijayakumar V."/>
            <person name="Gluck-Thaler E."/>
            <person name="Korotkin H.B."/>
            <person name="Matheny P.B."/>
            <person name="Slot J.C."/>
        </authorList>
    </citation>
    <scope>NUCLEOTIDE SEQUENCE [LARGE SCALE GENOMIC DNA]</scope>
    <source>
        <strain evidence="9 10">2631</strain>
    </source>
</reference>
<feature type="transmembrane region" description="Helical" evidence="7">
    <location>
        <begin position="232"/>
        <end position="252"/>
    </location>
</feature>
<evidence type="ECO:0000256" key="3">
    <source>
        <dbReference type="ARBA" id="ARBA00022989"/>
    </source>
</evidence>
<accession>A0A409WJH8</accession>
<dbReference type="InterPro" id="IPR052337">
    <property type="entry name" value="SAT4-like"/>
</dbReference>
<comment type="similarity">
    <text evidence="5">Belongs to the SAT4 family.</text>
</comment>
<evidence type="ECO:0000256" key="2">
    <source>
        <dbReference type="ARBA" id="ARBA00022692"/>
    </source>
</evidence>
<organism evidence="9 10">
    <name type="scientific">Psilocybe cyanescens</name>
    <dbReference type="NCBI Taxonomy" id="93625"/>
    <lineage>
        <taxon>Eukaryota</taxon>
        <taxon>Fungi</taxon>
        <taxon>Dikarya</taxon>
        <taxon>Basidiomycota</taxon>
        <taxon>Agaricomycotina</taxon>
        <taxon>Agaricomycetes</taxon>
        <taxon>Agaricomycetidae</taxon>
        <taxon>Agaricales</taxon>
        <taxon>Agaricineae</taxon>
        <taxon>Strophariaceae</taxon>
        <taxon>Psilocybe</taxon>
    </lineage>
</organism>